<dbReference type="InterPro" id="IPR036250">
    <property type="entry name" value="AcylCo_DH-like_C"/>
</dbReference>
<organism evidence="1 2">
    <name type="scientific">Catellatospora methionotrophica</name>
    <dbReference type="NCBI Taxonomy" id="121620"/>
    <lineage>
        <taxon>Bacteria</taxon>
        <taxon>Bacillati</taxon>
        <taxon>Actinomycetota</taxon>
        <taxon>Actinomycetes</taxon>
        <taxon>Micromonosporales</taxon>
        <taxon>Micromonosporaceae</taxon>
        <taxon>Catellatospora</taxon>
    </lineage>
</organism>
<dbReference type="EMBL" id="BONJ01000046">
    <property type="protein sequence ID" value="GIG18979.1"/>
    <property type="molecule type" value="Genomic_DNA"/>
</dbReference>
<proteinExistence type="predicted"/>
<comment type="caution">
    <text evidence="1">The sequence shown here is derived from an EMBL/GenBank/DDBJ whole genome shotgun (WGS) entry which is preliminary data.</text>
</comment>
<dbReference type="GO" id="GO:0016627">
    <property type="term" value="F:oxidoreductase activity, acting on the CH-CH group of donors"/>
    <property type="evidence" value="ECO:0007669"/>
    <property type="project" value="InterPro"/>
</dbReference>
<protein>
    <recommendedName>
        <fullName evidence="3">Acyl-CoA dehydrogenase/oxidase C-terminal domain-containing protein</fullName>
    </recommendedName>
</protein>
<evidence type="ECO:0008006" key="3">
    <source>
        <dbReference type="Google" id="ProtNLM"/>
    </source>
</evidence>
<dbReference type="RefSeq" id="WP_166388225.1">
    <property type="nucleotide sequence ID" value="NZ_BAAATT010000008.1"/>
</dbReference>
<name>A0A8J3PJM9_9ACTN</name>
<dbReference type="Gene3D" id="1.20.140.10">
    <property type="entry name" value="Butyryl-CoA Dehydrogenase, subunit A, domain 3"/>
    <property type="match status" value="1"/>
</dbReference>
<sequence length="224" mass="23563">MSPALISVAAGELRRVARERGLAAGLGAIIRGGVPVPCSATGLTLLPVGVLGEVAAWRLPGATVPADRATVTVLAHALGETEGLTQVRIVARGEQVPSQRTAEPEPDDAVLLLASVRLGLLEHMLEAAVAHLNSRIVDGRPLTTRQMIQAAVADTVTVARTIAHVLDDPELPGGALAEAHERLDEAGWTVTTLFGAGGYLREHPVRCLYVAGLVHDAWHTDDYR</sequence>
<dbReference type="Proteomes" id="UP000660339">
    <property type="component" value="Unassembled WGS sequence"/>
</dbReference>
<keyword evidence="2" id="KW-1185">Reference proteome</keyword>
<dbReference type="AlphaFoldDB" id="A0A8J3PJM9"/>
<gene>
    <name evidence="1" type="ORF">Cme02nite_73110</name>
</gene>
<dbReference type="SUPFAM" id="SSF47203">
    <property type="entry name" value="Acyl-CoA dehydrogenase C-terminal domain-like"/>
    <property type="match status" value="1"/>
</dbReference>
<evidence type="ECO:0000313" key="1">
    <source>
        <dbReference type="EMBL" id="GIG18979.1"/>
    </source>
</evidence>
<accession>A0A8J3PJM9</accession>
<evidence type="ECO:0000313" key="2">
    <source>
        <dbReference type="Proteomes" id="UP000660339"/>
    </source>
</evidence>
<reference evidence="1" key="1">
    <citation type="submission" date="2021-01" db="EMBL/GenBank/DDBJ databases">
        <title>Whole genome shotgun sequence of Catellatospora methionotrophica NBRC 14553.</title>
        <authorList>
            <person name="Komaki H."/>
            <person name="Tamura T."/>
        </authorList>
    </citation>
    <scope>NUCLEOTIDE SEQUENCE</scope>
    <source>
        <strain evidence="1">NBRC 14553</strain>
    </source>
</reference>